<dbReference type="InterPro" id="IPR050416">
    <property type="entry name" value="FAD-linked_Oxidoreductase"/>
</dbReference>
<dbReference type="STRING" id="97359.A0A550CF54"/>
<comment type="caution">
    <text evidence="7">The sequence shown here is derived from an EMBL/GenBank/DDBJ whole genome shotgun (WGS) entry which is preliminary data.</text>
</comment>
<dbReference type="SUPFAM" id="SSF56176">
    <property type="entry name" value="FAD-binding/transporter-associated domain-like"/>
    <property type="match status" value="1"/>
</dbReference>
<keyword evidence="8" id="KW-1185">Reference proteome</keyword>
<dbReference type="PANTHER" id="PTHR42973:SF13">
    <property type="entry name" value="FAD-BINDING PCMH-TYPE DOMAIN-CONTAINING PROTEIN"/>
    <property type="match status" value="1"/>
</dbReference>
<keyword evidence="4" id="KW-0560">Oxidoreductase</keyword>
<reference evidence="7 8" key="1">
    <citation type="journal article" date="2019" name="New Phytol.">
        <title>Comparative genomics reveals unique wood-decay strategies and fruiting body development in the Schizophyllaceae.</title>
        <authorList>
            <person name="Almasi E."/>
            <person name="Sahu N."/>
            <person name="Krizsan K."/>
            <person name="Balint B."/>
            <person name="Kovacs G.M."/>
            <person name="Kiss B."/>
            <person name="Cseklye J."/>
            <person name="Drula E."/>
            <person name="Henrissat B."/>
            <person name="Nagy I."/>
            <person name="Chovatia M."/>
            <person name="Adam C."/>
            <person name="LaButti K."/>
            <person name="Lipzen A."/>
            <person name="Riley R."/>
            <person name="Grigoriev I.V."/>
            <person name="Nagy L.G."/>
        </authorList>
    </citation>
    <scope>NUCLEOTIDE SEQUENCE [LARGE SCALE GENOMIC DNA]</scope>
    <source>
        <strain evidence="7 8">NL-1724</strain>
    </source>
</reference>
<dbReference type="AlphaFoldDB" id="A0A550CF54"/>
<keyword evidence="2" id="KW-0285">Flavoprotein</keyword>
<dbReference type="Proteomes" id="UP000320762">
    <property type="component" value="Unassembled WGS sequence"/>
</dbReference>
<dbReference type="EMBL" id="VDMD01000009">
    <property type="protein sequence ID" value="TRM63422.1"/>
    <property type="molecule type" value="Genomic_DNA"/>
</dbReference>
<evidence type="ECO:0000256" key="1">
    <source>
        <dbReference type="ARBA" id="ARBA00005466"/>
    </source>
</evidence>
<evidence type="ECO:0000256" key="5">
    <source>
        <dbReference type="SAM" id="SignalP"/>
    </source>
</evidence>
<feature type="domain" description="FAD-binding PCMH-type" evidence="6">
    <location>
        <begin position="61"/>
        <end position="231"/>
    </location>
</feature>
<dbReference type="Gene3D" id="3.30.465.10">
    <property type="match status" value="1"/>
</dbReference>
<dbReference type="InterPro" id="IPR016169">
    <property type="entry name" value="FAD-bd_PCMH_sub2"/>
</dbReference>
<dbReference type="Pfam" id="PF01565">
    <property type="entry name" value="FAD_binding_4"/>
    <property type="match status" value="1"/>
</dbReference>
<feature type="chain" id="PRO_5022229216" description="FAD-binding PCMH-type domain-containing protein" evidence="5">
    <location>
        <begin position="21"/>
        <end position="488"/>
    </location>
</feature>
<dbReference type="PROSITE" id="PS51387">
    <property type="entry name" value="FAD_PCMH"/>
    <property type="match status" value="1"/>
</dbReference>
<keyword evidence="3" id="KW-0274">FAD</keyword>
<dbReference type="InterPro" id="IPR006094">
    <property type="entry name" value="Oxid_FAD_bind_N"/>
</dbReference>
<dbReference type="GO" id="GO:0071949">
    <property type="term" value="F:FAD binding"/>
    <property type="evidence" value="ECO:0007669"/>
    <property type="project" value="InterPro"/>
</dbReference>
<gene>
    <name evidence="7" type="ORF">BD626DRAFT_494316</name>
</gene>
<comment type="similarity">
    <text evidence="1">Belongs to the oxygen-dependent FAD-linked oxidoreductase family.</text>
</comment>
<dbReference type="OrthoDB" id="2151789at2759"/>
<dbReference type="GO" id="GO:0016491">
    <property type="term" value="F:oxidoreductase activity"/>
    <property type="evidence" value="ECO:0007669"/>
    <property type="project" value="UniProtKB-KW"/>
</dbReference>
<evidence type="ECO:0000313" key="7">
    <source>
        <dbReference type="EMBL" id="TRM63422.1"/>
    </source>
</evidence>
<proteinExistence type="inferred from homology"/>
<accession>A0A550CF54</accession>
<evidence type="ECO:0000256" key="2">
    <source>
        <dbReference type="ARBA" id="ARBA00022630"/>
    </source>
</evidence>
<dbReference type="Gene3D" id="3.40.462.20">
    <property type="match status" value="1"/>
</dbReference>
<feature type="signal peptide" evidence="5">
    <location>
        <begin position="1"/>
        <end position="20"/>
    </location>
</feature>
<evidence type="ECO:0000256" key="3">
    <source>
        <dbReference type="ARBA" id="ARBA00022827"/>
    </source>
</evidence>
<organism evidence="7 8">
    <name type="scientific">Schizophyllum amplum</name>
    <dbReference type="NCBI Taxonomy" id="97359"/>
    <lineage>
        <taxon>Eukaryota</taxon>
        <taxon>Fungi</taxon>
        <taxon>Dikarya</taxon>
        <taxon>Basidiomycota</taxon>
        <taxon>Agaricomycotina</taxon>
        <taxon>Agaricomycetes</taxon>
        <taxon>Agaricomycetidae</taxon>
        <taxon>Agaricales</taxon>
        <taxon>Schizophyllaceae</taxon>
        <taxon>Schizophyllum</taxon>
    </lineage>
</organism>
<protein>
    <recommendedName>
        <fullName evidence="6">FAD-binding PCMH-type domain-containing protein</fullName>
    </recommendedName>
</protein>
<keyword evidence="5" id="KW-0732">Signal</keyword>
<sequence>MLPALFLLPALLSSLPPALADAADACSQIAEALSDASDVYDSVLEITGHFPKDISHWASSSTQMPECTVEPATTEDLATILRIVNATQTPFAVKGGGHTANPGFSSTTGVHIAMFRFSEVTYDETTENVVVGAGLVWDDVYATLEPMGRMVVGGRVSGVGVAGFALGGGYSWKTNQYGLTVDTIVAIELVKPTGEVVTVSEDSDPDLFWALKGGFNNYGIVTRFTLKTHAQPENVWGGLITYTLNNVDAVTAACANFSANVTDPKAGIITTYNFVLGELGISQLLFYDGPEPPAGIFDSFLDITHFSSDVKARTVVDLVTSNPSNTTYGQRGVFNTVSLESYPVDMVSFIADQAQSVGSKLSLKSGLFISYDVEPFLPSHLSHAAEGSSAYPPTRAKGFLPLNLYYAWGSDLADEDVFDAIRQSAQEIYDYASGEGGQDIAGFPLYPNYAIFDRSLEELYQGNVAKLTEIRARVDPYNTMALAGGFKF</sequence>
<dbReference type="InterPro" id="IPR016166">
    <property type="entry name" value="FAD-bd_PCMH"/>
</dbReference>
<dbReference type="InterPro" id="IPR036318">
    <property type="entry name" value="FAD-bd_PCMH-like_sf"/>
</dbReference>
<name>A0A550CF54_9AGAR</name>
<evidence type="ECO:0000259" key="6">
    <source>
        <dbReference type="PROSITE" id="PS51387"/>
    </source>
</evidence>
<evidence type="ECO:0000256" key="4">
    <source>
        <dbReference type="ARBA" id="ARBA00023002"/>
    </source>
</evidence>
<evidence type="ECO:0000313" key="8">
    <source>
        <dbReference type="Proteomes" id="UP000320762"/>
    </source>
</evidence>
<dbReference type="PANTHER" id="PTHR42973">
    <property type="entry name" value="BINDING OXIDOREDUCTASE, PUTATIVE (AFU_ORTHOLOGUE AFUA_1G17690)-RELATED"/>
    <property type="match status" value="1"/>
</dbReference>